<protein>
    <recommendedName>
        <fullName evidence="4">Lipoprotein</fullName>
    </recommendedName>
</protein>
<dbReference type="AlphaFoldDB" id="A0A9D9GW44"/>
<dbReference type="PROSITE" id="PS51257">
    <property type="entry name" value="PROKAR_LIPOPROTEIN"/>
    <property type="match status" value="1"/>
</dbReference>
<reference evidence="2" key="2">
    <citation type="journal article" date="2021" name="PeerJ">
        <title>Extensive microbial diversity within the chicken gut microbiome revealed by metagenomics and culture.</title>
        <authorList>
            <person name="Gilroy R."/>
            <person name="Ravi A."/>
            <person name="Getino M."/>
            <person name="Pursley I."/>
            <person name="Horton D.L."/>
            <person name="Alikhan N.F."/>
            <person name="Baker D."/>
            <person name="Gharbi K."/>
            <person name="Hall N."/>
            <person name="Watson M."/>
            <person name="Adriaenssens E.M."/>
            <person name="Foster-Nyarko E."/>
            <person name="Jarju S."/>
            <person name="Secka A."/>
            <person name="Antonio M."/>
            <person name="Oren A."/>
            <person name="Chaudhuri R.R."/>
            <person name="La Ragione R."/>
            <person name="Hildebrand F."/>
            <person name="Pallen M.J."/>
        </authorList>
    </citation>
    <scope>NUCLEOTIDE SEQUENCE</scope>
    <source>
        <strain evidence="2">17113</strain>
    </source>
</reference>
<feature type="chain" id="PRO_5038505210" description="Lipoprotein" evidence="1">
    <location>
        <begin position="24"/>
        <end position="500"/>
    </location>
</feature>
<reference evidence="2" key="1">
    <citation type="submission" date="2020-10" db="EMBL/GenBank/DDBJ databases">
        <authorList>
            <person name="Gilroy R."/>
        </authorList>
    </citation>
    <scope>NUCLEOTIDE SEQUENCE</scope>
    <source>
        <strain evidence="2">17113</strain>
    </source>
</reference>
<proteinExistence type="predicted"/>
<sequence length="500" mass="55246">MQKKKIKTLLCLSCLLCLGLASCDSGGGSQSSSGTGEASSEEPLTPVDIDYTSVKSAVEGMAGLHNFTITTTEEYYVESNVPGVDPTLETTEYANVFTEHYTFCDYPDAETGFAEKNGEVFKIDLYDSTDDASEDKHFVHSDAYLDESGAKLTSIWDADLFSSPLLSEASVANASSETSLEITRKNDRLSYLRFLEMDETEIVNISSYVASIVTLNNGNRRLQLAMEFTDGSSATSLVSSIGTSQNVSVAQYLASIDGAASYPETLKKAAKGFLGNNFTKRTYEEVNYENDADHTLIGQEIYHPDYWYGAFYANSGQELLSRGFVSLPNKLYDDGTQQAELNGAYIFYLDSMLDNASVILTAPAFTTSISNMPEIMGYPSLQTMWEHSFQFFESTELPSNYDLEGESYITLNPNILLDFFYNTQLEYVISSSTTIYQLMLLDLTIVVDLDEAGNLNRVDFLLGTLLNGGLLTCQLTYEDFGHASIPSLDKWLQTYITDQA</sequence>
<accession>A0A9D9GW44</accession>
<dbReference type="EMBL" id="JADINA010000012">
    <property type="protein sequence ID" value="MBO8426023.1"/>
    <property type="molecule type" value="Genomic_DNA"/>
</dbReference>
<gene>
    <name evidence="2" type="ORF">IAC61_01730</name>
</gene>
<evidence type="ECO:0000313" key="3">
    <source>
        <dbReference type="Proteomes" id="UP000823634"/>
    </source>
</evidence>
<keyword evidence="1" id="KW-0732">Signal</keyword>
<feature type="signal peptide" evidence="1">
    <location>
        <begin position="1"/>
        <end position="23"/>
    </location>
</feature>
<evidence type="ECO:0000256" key="1">
    <source>
        <dbReference type="SAM" id="SignalP"/>
    </source>
</evidence>
<dbReference type="Proteomes" id="UP000823634">
    <property type="component" value="Unassembled WGS sequence"/>
</dbReference>
<comment type="caution">
    <text evidence="2">The sequence shown here is derived from an EMBL/GenBank/DDBJ whole genome shotgun (WGS) entry which is preliminary data.</text>
</comment>
<name>A0A9D9GW44_9FIRM</name>
<evidence type="ECO:0008006" key="4">
    <source>
        <dbReference type="Google" id="ProtNLM"/>
    </source>
</evidence>
<organism evidence="2 3">
    <name type="scientific">Candidatus Alloenteromonas pullistercoris</name>
    <dbReference type="NCBI Taxonomy" id="2840785"/>
    <lineage>
        <taxon>Bacteria</taxon>
        <taxon>Bacillati</taxon>
        <taxon>Bacillota</taxon>
        <taxon>Bacillota incertae sedis</taxon>
        <taxon>Candidatus Alloenteromonas</taxon>
    </lineage>
</organism>
<evidence type="ECO:0000313" key="2">
    <source>
        <dbReference type="EMBL" id="MBO8426023.1"/>
    </source>
</evidence>